<name>A0A5C5Y4U4_9PLAN</name>
<keyword evidence="1" id="KW-0812">Transmembrane</keyword>
<keyword evidence="1" id="KW-1133">Transmembrane helix</keyword>
<dbReference type="Proteomes" id="UP000317238">
    <property type="component" value="Unassembled WGS sequence"/>
</dbReference>
<comment type="caution">
    <text evidence="4">The sequence shown here is derived from an EMBL/GenBank/DDBJ whole genome shotgun (WGS) entry which is preliminary data.</text>
</comment>
<evidence type="ECO:0000313" key="4">
    <source>
        <dbReference type="EMBL" id="TWT69671.1"/>
    </source>
</evidence>
<sequence precursor="true">MRISSLCRSALALTLTLACGSLHHAQAATIQVTIENLGLDGSTHVTPVFIGFGDGTFTPFTPGQSATTAIERLAEDGNTGPLESAFPFPSENRTTLVQGDGPPTFDAGESATATFDIDLNGGTNRLLLATMLLPTNDWFIATQGNGVDLSGLTASSPISFELNRLYDAGTEVNDFATSAANGLFGLSGGQTGPNIGTDENGVVTFLGEIGINDRLADFEGSDPFDGRPVDFNPTLSPLRVTVSAVPEPATCVAAGAFAIGGLVAQRRRRRKDRSQTSKTDPAS</sequence>
<dbReference type="AlphaFoldDB" id="A0A5C5Y4U4"/>
<dbReference type="PROSITE" id="PS51257">
    <property type="entry name" value="PROKAR_LIPOPROTEIN"/>
    <property type="match status" value="1"/>
</dbReference>
<dbReference type="InterPro" id="IPR038678">
    <property type="entry name" value="Spondin_N_sf"/>
</dbReference>
<reference evidence="4 5" key="1">
    <citation type="submission" date="2019-02" db="EMBL/GenBank/DDBJ databases">
        <title>Deep-cultivation of Planctomycetes and their phenomic and genomic characterization uncovers novel biology.</title>
        <authorList>
            <person name="Wiegand S."/>
            <person name="Jogler M."/>
            <person name="Boedeker C."/>
            <person name="Pinto D."/>
            <person name="Vollmers J."/>
            <person name="Rivas-Marin E."/>
            <person name="Kohn T."/>
            <person name="Peeters S.H."/>
            <person name="Heuer A."/>
            <person name="Rast P."/>
            <person name="Oberbeckmann S."/>
            <person name="Bunk B."/>
            <person name="Jeske O."/>
            <person name="Meyerdierks A."/>
            <person name="Storesund J.E."/>
            <person name="Kallscheuer N."/>
            <person name="Luecker S."/>
            <person name="Lage O.M."/>
            <person name="Pohl T."/>
            <person name="Merkel B.J."/>
            <person name="Hornburger P."/>
            <person name="Mueller R.-W."/>
            <person name="Bruemmer F."/>
            <person name="Labrenz M."/>
            <person name="Spormann A.M."/>
            <person name="Op Den Camp H."/>
            <person name="Overmann J."/>
            <person name="Amann R."/>
            <person name="Jetten M.S.M."/>
            <person name="Mascher T."/>
            <person name="Medema M.H."/>
            <person name="Devos D.P."/>
            <person name="Kaster A.-K."/>
            <person name="Ovreas L."/>
            <person name="Rohde M."/>
            <person name="Galperin M.Y."/>
            <person name="Jogler C."/>
        </authorList>
    </citation>
    <scope>NUCLEOTIDE SEQUENCE [LARGE SCALE GENOMIC DNA]</scope>
    <source>
        <strain evidence="4 5">Pan14r</strain>
    </source>
</reference>
<feature type="domain" description="Spondin" evidence="3">
    <location>
        <begin position="56"/>
        <end position="171"/>
    </location>
</feature>
<feature type="signal peptide" evidence="2">
    <location>
        <begin position="1"/>
        <end position="27"/>
    </location>
</feature>
<feature type="chain" id="PRO_5022659349" evidence="2">
    <location>
        <begin position="28"/>
        <end position="283"/>
    </location>
</feature>
<proteinExistence type="predicted"/>
<gene>
    <name evidence="4" type="ORF">Pan14r_19610</name>
</gene>
<keyword evidence="2" id="KW-0732">Signal</keyword>
<evidence type="ECO:0000259" key="3">
    <source>
        <dbReference type="Pfam" id="PF06468"/>
    </source>
</evidence>
<protein>
    <submittedName>
        <fullName evidence="4">Spondin</fullName>
    </submittedName>
</protein>
<dbReference type="InterPro" id="IPR009465">
    <property type="entry name" value="Spondin_N"/>
</dbReference>
<dbReference type="OrthoDB" id="264824at2"/>
<feature type="transmembrane region" description="Helical" evidence="1">
    <location>
        <begin position="245"/>
        <end position="264"/>
    </location>
</feature>
<keyword evidence="5" id="KW-1185">Reference proteome</keyword>
<keyword evidence="1" id="KW-0472">Membrane</keyword>
<accession>A0A5C5Y4U4</accession>
<evidence type="ECO:0000313" key="5">
    <source>
        <dbReference type="Proteomes" id="UP000317238"/>
    </source>
</evidence>
<dbReference type="NCBIfam" id="NF038123">
    <property type="entry name" value="NF038123_dom"/>
    <property type="match status" value="1"/>
</dbReference>
<dbReference type="Pfam" id="PF06468">
    <property type="entry name" value="Spond_N"/>
    <property type="match status" value="1"/>
</dbReference>
<organism evidence="4 5">
    <name type="scientific">Crateriforma conspicua</name>
    <dbReference type="NCBI Taxonomy" id="2527996"/>
    <lineage>
        <taxon>Bacteria</taxon>
        <taxon>Pseudomonadati</taxon>
        <taxon>Planctomycetota</taxon>
        <taxon>Planctomycetia</taxon>
        <taxon>Planctomycetales</taxon>
        <taxon>Planctomycetaceae</taxon>
        <taxon>Crateriforma</taxon>
    </lineage>
</organism>
<dbReference type="EMBL" id="SJPL01000001">
    <property type="protein sequence ID" value="TWT69671.1"/>
    <property type="molecule type" value="Genomic_DNA"/>
</dbReference>
<evidence type="ECO:0000256" key="2">
    <source>
        <dbReference type="SAM" id="SignalP"/>
    </source>
</evidence>
<evidence type="ECO:0000256" key="1">
    <source>
        <dbReference type="SAM" id="Phobius"/>
    </source>
</evidence>
<dbReference type="Gene3D" id="2.60.40.2130">
    <property type="entry name" value="F-spondin domain"/>
    <property type="match status" value="1"/>
</dbReference>
<dbReference type="RefSeq" id="WP_146438976.1">
    <property type="nucleotide sequence ID" value="NZ_SJPL01000001.1"/>
</dbReference>